<dbReference type="PANTHER" id="PTHR24359">
    <property type="entry name" value="SERINE/THREONINE-PROTEIN KINASE SBK1"/>
    <property type="match status" value="1"/>
</dbReference>
<dbReference type="CDD" id="cd00180">
    <property type="entry name" value="PKc"/>
    <property type="match status" value="1"/>
</dbReference>
<dbReference type="Gene3D" id="3.30.200.20">
    <property type="entry name" value="Phosphorylase Kinase, domain 1"/>
    <property type="match status" value="1"/>
</dbReference>
<evidence type="ECO:0000256" key="1">
    <source>
        <dbReference type="SAM" id="Phobius"/>
    </source>
</evidence>
<dbReference type="SMART" id="SM00220">
    <property type="entry name" value="S_TKc"/>
    <property type="match status" value="1"/>
</dbReference>
<dbReference type="EMBL" id="MLGG01000006">
    <property type="protein sequence ID" value="KAK1464241.1"/>
    <property type="molecule type" value="Genomic_DNA"/>
</dbReference>
<evidence type="ECO:0000259" key="2">
    <source>
        <dbReference type="PROSITE" id="PS50011"/>
    </source>
</evidence>
<proteinExistence type="predicted"/>
<sequence length="699" mass="78241">MKLVRQEMNMKNLDMEIFVAYLDAQFGVSNYHLQAKRGGYVLDSPRRLSGSELEDLQSSTAYSSYIEENGELERLQRVMGKGNNAGKRGKLLSMAETPGEDHDIRRSSFEHPLLPSEEESIKILDSVPSHQLSDDTGNWFHIVAPAPGSTTIGISLHSEGEERSTRGIYSVEIDSGESSKIFNVKGELLSSVVQTDQPVVRKFAIKQLKSSTSPNDFLREYNALKYAQSLDHPNIVELLSVFKDESGGEQHFNFAFPLALGNLKRMFLGEYDAIAAVISQTPFLWPQMVGLASAVTFLHETAHTAHRDIKPSNILIYQDNTSGSLVLKLTDFGLAINLTNALTWQEGSAAAMSALNYDAPEMRSAFTKSREGKFRDLPSPKQMLSNDIWKLGCVLTELAAFIVGGSSGVKRFRSAITTETGNILYDSFNDVRFDDGERVKPEVMDYLTMLKPRSREISQVEPILHVMLDDISVRPSSREVCQLLINKTGLVKYPYHDGARHVSLRPEEWTPGILDELRLKVESNFTKPIDWSPMPPINRPCRKGEVKVVWQFHIVKTNRDQVILGKIELPPQAHLEYEHGMLNPEDVHMKIAAVQMVAGLMDPKTARGEKIMTNMLPKKKIPPNLQRAMGMCGWGIYAQMGFSPKRILLWLIFCMILMLTFAIVWLICINSTDLQNALVPATIVLTTFTIILGVAQTLG</sequence>
<evidence type="ECO:0000313" key="4">
    <source>
        <dbReference type="Proteomes" id="UP001239795"/>
    </source>
</evidence>
<dbReference type="InterPro" id="IPR000719">
    <property type="entry name" value="Prot_kinase_dom"/>
</dbReference>
<dbReference type="GO" id="GO:0004674">
    <property type="term" value="F:protein serine/threonine kinase activity"/>
    <property type="evidence" value="ECO:0007669"/>
    <property type="project" value="UniProtKB-KW"/>
</dbReference>
<dbReference type="Gene3D" id="1.10.510.10">
    <property type="entry name" value="Transferase(Phosphotransferase) domain 1"/>
    <property type="match status" value="1"/>
</dbReference>
<organism evidence="3 4">
    <name type="scientific">Colletotrichum melonis</name>
    <dbReference type="NCBI Taxonomy" id="1209925"/>
    <lineage>
        <taxon>Eukaryota</taxon>
        <taxon>Fungi</taxon>
        <taxon>Dikarya</taxon>
        <taxon>Ascomycota</taxon>
        <taxon>Pezizomycotina</taxon>
        <taxon>Sordariomycetes</taxon>
        <taxon>Hypocreomycetidae</taxon>
        <taxon>Glomerellales</taxon>
        <taxon>Glomerellaceae</taxon>
        <taxon>Colletotrichum</taxon>
        <taxon>Colletotrichum acutatum species complex</taxon>
    </lineage>
</organism>
<reference evidence="3 4" key="1">
    <citation type="submission" date="2016-10" db="EMBL/GenBank/DDBJ databases">
        <title>The genome sequence of Colletotrichum fioriniae PJ7.</title>
        <authorList>
            <person name="Baroncelli R."/>
        </authorList>
    </citation>
    <scope>NUCLEOTIDE SEQUENCE [LARGE SCALE GENOMIC DNA]</scope>
    <source>
        <strain evidence="3">Col 31</strain>
    </source>
</reference>
<keyword evidence="3" id="KW-0723">Serine/threonine-protein kinase</keyword>
<dbReference type="AlphaFoldDB" id="A0AAI9UV63"/>
<accession>A0AAI9UV63</accession>
<dbReference type="PANTHER" id="PTHR24359:SF1">
    <property type="entry name" value="INHIBITOR OF NUCLEAR FACTOR KAPPA-B KINASE EPSILON SUBUNIT HOMOLOG 1-RELATED"/>
    <property type="match status" value="1"/>
</dbReference>
<feature type="transmembrane region" description="Helical" evidence="1">
    <location>
        <begin position="647"/>
        <end position="667"/>
    </location>
</feature>
<dbReference type="PROSITE" id="PS50011">
    <property type="entry name" value="PROTEIN_KINASE_DOM"/>
    <property type="match status" value="1"/>
</dbReference>
<keyword evidence="1" id="KW-0812">Transmembrane</keyword>
<keyword evidence="3" id="KW-0418">Kinase</keyword>
<evidence type="ECO:0000313" key="3">
    <source>
        <dbReference type="EMBL" id="KAK1464241.1"/>
    </source>
</evidence>
<dbReference type="InterPro" id="IPR011009">
    <property type="entry name" value="Kinase-like_dom_sf"/>
</dbReference>
<gene>
    <name evidence="3" type="ORF">CMEL01_13002</name>
</gene>
<feature type="domain" description="Protein kinase" evidence="2">
    <location>
        <begin position="167"/>
        <end position="496"/>
    </location>
</feature>
<comment type="caution">
    <text evidence="3">The sequence shown here is derived from an EMBL/GenBank/DDBJ whole genome shotgun (WGS) entry which is preliminary data.</text>
</comment>
<name>A0AAI9UV63_9PEZI</name>
<keyword evidence="1" id="KW-0472">Membrane</keyword>
<dbReference type="Pfam" id="PF00069">
    <property type="entry name" value="Pkinase"/>
    <property type="match status" value="1"/>
</dbReference>
<keyword evidence="3" id="KW-0808">Transferase</keyword>
<dbReference type="Proteomes" id="UP001239795">
    <property type="component" value="Unassembled WGS sequence"/>
</dbReference>
<feature type="transmembrane region" description="Helical" evidence="1">
    <location>
        <begin position="679"/>
        <end position="698"/>
    </location>
</feature>
<keyword evidence="4" id="KW-1185">Reference proteome</keyword>
<keyword evidence="1" id="KW-1133">Transmembrane helix</keyword>
<protein>
    <submittedName>
        <fullName evidence="3">Serine/threonine protein kinase</fullName>
    </submittedName>
</protein>
<dbReference type="SUPFAM" id="SSF56112">
    <property type="entry name" value="Protein kinase-like (PK-like)"/>
    <property type="match status" value="1"/>
</dbReference>
<dbReference type="GO" id="GO:0005524">
    <property type="term" value="F:ATP binding"/>
    <property type="evidence" value="ECO:0007669"/>
    <property type="project" value="InterPro"/>
</dbReference>